<feature type="transmembrane region" description="Helical" evidence="7">
    <location>
        <begin position="53"/>
        <end position="72"/>
    </location>
</feature>
<keyword evidence="4 7" id="KW-0812">Transmembrane</keyword>
<comment type="subcellular location">
    <subcellularLocation>
        <location evidence="1">Cell inner membrane</location>
        <topology evidence="1">Multi-pass membrane protein</topology>
    </subcellularLocation>
</comment>
<dbReference type="AlphaFoldDB" id="A0A645C1V1"/>
<feature type="transmembrane region" description="Helical" evidence="7">
    <location>
        <begin position="201"/>
        <end position="220"/>
    </location>
</feature>
<feature type="domain" description="TRAP C4-dicarboxylate transport system permease DctM subunit" evidence="8">
    <location>
        <begin position="2"/>
        <end position="376"/>
    </location>
</feature>
<protein>
    <submittedName>
        <fullName evidence="9">Sialic acid TRAP transporter permease protein SiaT</fullName>
    </submittedName>
</protein>
<feature type="transmembrane region" description="Helical" evidence="7">
    <location>
        <begin position="130"/>
        <end position="151"/>
    </location>
</feature>
<keyword evidence="2" id="KW-1003">Cell membrane</keyword>
<sequence length="387" mass="41634">MIVQKMVSSNMSYALLAVPFFILAGLIMNSAGITQQMMRFCDLLLGHKVGGLAQVNVLLSTINGGICGSGAADAAMQCKILVPEMSKRGYPRAFSAAVTAASSLIAPMIPPGVALILYGVMTETSIGKMFVAGIVPGILMCIAEMIVVVIISRKNKYPPSRDHKAPAKEVLLSLKDSIWALIVPIVIIGGLRAGLFTATEGAALIIVVSMLVGFFIYKVLNPKELPGILKEAFRSTSSIMFMILSAVVFGMYLSWARIPQNITAWMLAFTNSPAVFMMIATALLLVFGMFISSTSLLMIMTPLLFPVAQAYGINAVQFGILIILNCAVGSLTPPLGGVMYLVCKMCNVTIVQFVKHVWPFILALIILIGLIMAWPQLTTFLPDLIYN</sequence>
<dbReference type="Pfam" id="PF06808">
    <property type="entry name" value="DctM"/>
    <property type="match status" value="1"/>
</dbReference>
<feature type="transmembrane region" description="Helical" evidence="7">
    <location>
        <begin position="357"/>
        <end position="374"/>
    </location>
</feature>
<dbReference type="PANTHER" id="PTHR33362">
    <property type="entry name" value="SIALIC ACID TRAP TRANSPORTER PERMEASE PROTEIN SIAT-RELATED"/>
    <property type="match status" value="1"/>
</dbReference>
<evidence type="ECO:0000256" key="6">
    <source>
        <dbReference type="ARBA" id="ARBA00023136"/>
    </source>
</evidence>
<dbReference type="EMBL" id="VSSQ01024305">
    <property type="protein sequence ID" value="MPM71740.1"/>
    <property type="molecule type" value="Genomic_DNA"/>
</dbReference>
<dbReference type="PANTHER" id="PTHR33362:SF4">
    <property type="entry name" value="2,3-DIKETO-L-GULONATE TRAP TRANSPORTER LARGE PERMEASE PROTEIN YIAN"/>
    <property type="match status" value="1"/>
</dbReference>
<evidence type="ECO:0000256" key="3">
    <source>
        <dbReference type="ARBA" id="ARBA00022519"/>
    </source>
</evidence>
<keyword evidence="5 7" id="KW-1133">Transmembrane helix</keyword>
<dbReference type="GO" id="GO:0005886">
    <property type="term" value="C:plasma membrane"/>
    <property type="evidence" value="ECO:0007669"/>
    <property type="project" value="UniProtKB-SubCell"/>
</dbReference>
<evidence type="ECO:0000256" key="2">
    <source>
        <dbReference type="ARBA" id="ARBA00022475"/>
    </source>
</evidence>
<accession>A0A645C1V1</accession>
<feature type="transmembrane region" description="Helical" evidence="7">
    <location>
        <begin position="232"/>
        <end position="255"/>
    </location>
</feature>
<evidence type="ECO:0000256" key="1">
    <source>
        <dbReference type="ARBA" id="ARBA00004429"/>
    </source>
</evidence>
<feature type="transmembrane region" description="Helical" evidence="7">
    <location>
        <begin position="93"/>
        <end position="118"/>
    </location>
</feature>
<dbReference type="PIRSF" id="PIRSF006066">
    <property type="entry name" value="HI0050"/>
    <property type="match status" value="1"/>
</dbReference>
<evidence type="ECO:0000313" key="9">
    <source>
        <dbReference type="EMBL" id="MPM71740.1"/>
    </source>
</evidence>
<evidence type="ECO:0000256" key="7">
    <source>
        <dbReference type="SAM" id="Phobius"/>
    </source>
</evidence>
<gene>
    <name evidence="9" type="primary">siaT_25</name>
    <name evidence="9" type="ORF">SDC9_118711</name>
</gene>
<name>A0A645C1V1_9ZZZZ</name>
<reference evidence="9" key="1">
    <citation type="submission" date="2019-08" db="EMBL/GenBank/DDBJ databases">
        <authorList>
            <person name="Kucharzyk K."/>
            <person name="Murdoch R.W."/>
            <person name="Higgins S."/>
            <person name="Loffler F."/>
        </authorList>
    </citation>
    <scope>NUCLEOTIDE SEQUENCE</scope>
</reference>
<feature type="transmembrane region" description="Helical" evidence="7">
    <location>
        <begin position="12"/>
        <end position="33"/>
    </location>
</feature>
<proteinExistence type="predicted"/>
<dbReference type="InterPro" id="IPR010656">
    <property type="entry name" value="DctM"/>
</dbReference>
<organism evidence="9">
    <name type="scientific">bioreactor metagenome</name>
    <dbReference type="NCBI Taxonomy" id="1076179"/>
    <lineage>
        <taxon>unclassified sequences</taxon>
        <taxon>metagenomes</taxon>
        <taxon>ecological metagenomes</taxon>
    </lineage>
</organism>
<dbReference type="InterPro" id="IPR004681">
    <property type="entry name" value="TRAP_DctM"/>
</dbReference>
<dbReference type="GO" id="GO:0022857">
    <property type="term" value="F:transmembrane transporter activity"/>
    <property type="evidence" value="ECO:0007669"/>
    <property type="project" value="TreeGrafter"/>
</dbReference>
<evidence type="ECO:0000256" key="5">
    <source>
        <dbReference type="ARBA" id="ARBA00022989"/>
    </source>
</evidence>
<feature type="transmembrane region" description="Helical" evidence="7">
    <location>
        <begin position="178"/>
        <end position="195"/>
    </location>
</feature>
<keyword evidence="6 7" id="KW-0472">Membrane</keyword>
<evidence type="ECO:0000256" key="4">
    <source>
        <dbReference type="ARBA" id="ARBA00022692"/>
    </source>
</evidence>
<comment type="caution">
    <text evidence="9">The sequence shown here is derived from an EMBL/GenBank/DDBJ whole genome shotgun (WGS) entry which is preliminary data.</text>
</comment>
<keyword evidence="3" id="KW-0997">Cell inner membrane</keyword>
<feature type="transmembrane region" description="Helical" evidence="7">
    <location>
        <begin position="275"/>
        <end position="299"/>
    </location>
</feature>
<dbReference type="NCBIfam" id="TIGR00786">
    <property type="entry name" value="dctM"/>
    <property type="match status" value="1"/>
</dbReference>
<evidence type="ECO:0000259" key="8">
    <source>
        <dbReference type="Pfam" id="PF06808"/>
    </source>
</evidence>